<gene>
    <name evidence="4" type="ORF">AB0L16_19590</name>
</gene>
<dbReference type="EMBL" id="JBFAUK010000015">
    <property type="protein sequence ID" value="MEV5508637.1"/>
    <property type="molecule type" value="Genomic_DNA"/>
</dbReference>
<keyword evidence="1" id="KW-0233">DNA recombination</keyword>
<dbReference type="SUPFAM" id="SSF56349">
    <property type="entry name" value="DNA breaking-rejoining enzymes"/>
    <property type="match status" value="1"/>
</dbReference>
<feature type="compositionally biased region" description="Low complexity" evidence="2">
    <location>
        <begin position="71"/>
        <end position="85"/>
    </location>
</feature>
<feature type="domain" description="Tyr recombinase" evidence="3">
    <location>
        <begin position="8"/>
        <end position="65"/>
    </location>
</feature>
<reference evidence="4 5" key="1">
    <citation type="submission" date="2024-06" db="EMBL/GenBank/DDBJ databases">
        <title>The Natural Products Discovery Center: Release of the First 8490 Sequenced Strains for Exploring Actinobacteria Biosynthetic Diversity.</title>
        <authorList>
            <person name="Kalkreuter E."/>
            <person name="Kautsar S.A."/>
            <person name="Yang D."/>
            <person name="Bader C.D."/>
            <person name="Teijaro C.N."/>
            <person name="Fluegel L."/>
            <person name="Davis C.M."/>
            <person name="Simpson J.R."/>
            <person name="Lauterbach L."/>
            <person name="Steele A.D."/>
            <person name="Gui C."/>
            <person name="Meng S."/>
            <person name="Li G."/>
            <person name="Viehrig K."/>
            <person name="Ye F."/>
            <person name="Su P."/>
            <person name="Kiefer A.F."/>
            <person name="Nichols A."/>
            <person name="Cepeda A.J."/>
            <person name="Yan W."/>
            <person name="Fan B."/>
            <person name="Jiang Y."/>
            <person name="Adhikari A."/>
            <person name="Zheng C.-J."/>
            <person name="Schuster L."/>
            <person name="Cowan T.M."/>
            <person name="Smanski M.J."/>
            <person name="Chevrette M.G."/>
            <person name="De Carvalho L.P.S."/>
            <person name="Shen B."/>
        </authorList>
    </citation>
    <scope>NUCLEOTIDE SEQUENCE [LARGE SCALE GENOMIC DNA]</scope>
    <source>
        <strain evidence="4 5">NPDC052347</strain>
    </source>
</reference>
<dbReference type="InterPro" id="IPR011010">
    <property type="entry name" value="DNA_brk_join_enz"/>
</dbReference>
<organism evidence="4 5">
    <name type="scientific">Streptomyces orinoci</name>
    <name type="common">Streptoverticillium orinoci</name>
    <dbReference type="NCBI Taxonomy" id="67339"/>
    <lineage>
        <taxon>Bacteria</taxon>
        <taxon>Bacillati</taxon>
        <taxon>Actinomycetota</taxon>
        <taxon>Actinomycetes</taxon>
        <taxon>Kitasatosporales</taxon>
        <taxon>Streptomycetaceae</taxon>
        <taxon>Streptomyces</taxon>
    </lineage>
</organism>
<proteinExistence type="predicted"/>
<feature type="region of interest" description="Disordered" evidence="2">
    <location>
        <begin position="71"/>
        <end position="113"/>
    </location>
</feature>
<keyword evidence="5" id="KW-1185">Reference proteome</keyword>
<sequence length="154" mass="16843">MALFTRKKLPEARHEAGVSRITIHDLRHLAATLSITGNVPFTVVSKTLRHPTLSTTANVYAHLAHEAVPFHSPAPAASSPSASHPRVLVRDHNATTTPQTTESPPSHHCESGLRPAYIQDGVRGVVPNWSQYESSSEARHQLDFPGGRRLRRAV</sequence>
<name>A0ABV3K0G1_STRON</name>
<dbReference type="InterPro" id="IPR013762">
    <property type="entry name" value="Integrase-like_cat_sf"/>
</dbReference>
<dbReference type="Gene3D" id="1.10.443.10">
    <property type="entry name" value="Intergrase catalytic core"/>
    <property type="match status" value="1"/>
</dbReference>
<dbReference type="Proteomes" id="UP001552594">
    <property type="component" value="Unassembled WGS sequence"/>
</dbReference>
<accession>A0ABV3K0G1</accession>
<comment type="caution">
    <text evidence="4">The sequence shown here is derived from an EMBL/GenBank/DDBJ whole genome shotgun (WGS) entry which is preliminary data.</text>
</comment>
<dbReference type="Pfam" id="PF00589">
    <property type="entry name" value="Phage_integrase"/>
    <property type="match status" value="1"/>
</dbReference>
<evidence type="ECO:0000256" key="2">
    <source>
        <dbReference type="SAM" id="MobiDB-lite"/>
    </source>
</evidence>
<protein>
    <submittedName>
        <fullName evidence="4">Tyrosine-type recombinase/integrase</fullName>
    </submittedName>
</protein>
<feature type="compositionally biased region" description="Low complexity" evidence="2">
    <location>
        <begin position="95"/>
        <end position="104"/>
    </location>
</feature>
<dbReference type="RefSeq" id="WP_109279551.1">
    <property type="nucleotide sequence ID" value="NZ_JBFAUK010000015.1"/>
</dbReference>
<evidence type="ECO:0000313" key="5">
    <source>
        <dbReference type="Proteomes" id="UP001552594"/>
    </source>
</evidence>
<evidence type="ECO:0000259" key="3">
    <source>
        <dbReference type="Pfam" id="PF00589"/>
    </source>
</evidence>
<evidence type="ECO:0000256" key="1">
    <source>
        <dbReference type="ARBA" id="ARBA00023172"/>
    </source>
</evidence>
<evidence type="ECO:0000313" key="4">
    <source>
        <dbReference type="EMBL" id="MEV5508637.1"/>
    </source>
</evidence>
<dbReference type="InterPro" id="IPR002104">
    <property type="entry name" value="Integrase_catalytic"/>
</dbReference>